<organism evidence="2">
    <name type="scientific">Opuntia streptacantha</name>
    <name type="common">Prickly pear cactus</name>
    <name type="synonym">Opuntia cardona</name>
    <dbReference type="NCBI Taxonomy" id="393608"/>
    <lineage>
        <taxon>Eukaryota</taxon>
        <taxon>Viridiplantae</taxon>
        <taxon>Streptophyta</taxon>
        <taxon>Embryophyta</taxon>
        <taxon>Tracheophyta</taxon>
        <taxon>Spermatophyta</taxon>
        <taxon>Magnoliopsida</taxon>
        <taxon>eudicotyledons</taxon>
        <taxon>Gunneridae</taxon>
        <taxon>Pentapetalae</taxon>
        <taxon>Caryophyllales</taxon>
        <taxon>Cactineae</taxon>
        <taxon>Cactaceae</taxon>
        <taxon>Opuntioideae</taxon>
        <taxon>Opuntia</taxon>
    </lineage>
</organism>
<name>A0A7C8ZEL4_OPUST</name>
<reference evidence="2" key="1">
    <citation type="journal article" date="2013" name="J. Plant Res.">
        <title>Effect of fungi and light on seed germination of three Opuntia species from semiarid lands of central Mexico.</title>
        <authorList>
            <person name="Delgado-Sanchez P."/>
            <person name="Jimenez-Bremont J.F."/>
            <person name="Guerrero-Gonzalez Mde L."/>
            <person name="Flores J."/>
        </authorList>
    </citation>
    <scope>NUCLEOTIDE SEQUENCE</scope>
    <source>
        <tissue evidence="2">Cladode</tissue>
    </source>
</reference>
<dbReference type="AlphaFoldDB" id="A0A7C8ZEL4"/>
<sequence>MGWNKAVMRRAMVQGGKQHFNAISVQISLPCRTFPCSSSFSWPLLLLHCPSSLSLCPSPRHCRLTPSVHHCSRRPSPEVHRRQSPPGRADGTPPATPSLLPLLRLCSPRTQPLRRPSPPLHSSPADP</sequence>
<accession>A0A7C8ZEL4</accession>
<protein>
    <submittedName>
        <fullName evidence="2">Uncharacterized protein</fullName>
    </submittedName>
</protein>
<dbReference type="EMBL" id="GISG01123566">
    <property type="protein sequence ID" value="MBA4641314.1"/>
    <property type="molecule type" value="Transcribed_RNA"/>
</dbReference>
<feature type="region of interest" description="Disordered" evidence="1">
    <location>
        <begin position="67"/>
        <end position="100"/>
    </location>
</feature>
<evidence type="ECO:0000256" key="1">
    <source>
        <dbReference type="SAM" id="MobiDB-lite"/>
    </source>
</evidence>
<evidence type="ECO:0000313" key="2">
    <source>
        <dbReference type="EMBL" id="MBA4641314.1"/>
    </source>
</evidence>
<proteinExistence type="predicted"/>
<reference evidence="2" key="2">
    <citation type="submission" date="2020-07" db="EMBL/GenBank/DDBJ databases">
        <authorList>
            <person name="Vera ALvarez R."/>
            <person name="Arias-Moreno D.M."/>
            <person name="Jimenez-Jacinto V."/>
            <person name="Jimenez-Bremont J.F."/>
            <person name="Swaminathan K."/>
            <person name="Moose S.P."/>
            <person name="Guerrero-Gonzalez M.L."/>
            <person name="Marino-Ramirez L."/>
            <person name="Landsman D."/>
            <person name="Rodriguez-Kessler M."/>
            <person name="Delgado-Sanchez P."/>
        </authorList>
    </citation>
    <scope>NUCLEOTIDE SEQUENCE</scope>
    <source>
        <tissue evidence="2">Cladode</tissue>
    </source>
</reference>